<feature type="binding site" evidence="10">
    <location>
        <position position="316"/>
    </location>
    <ligand>
        <name>NAD(+)</name>
        <dbReference type="ChEBI" id="CHEBI:57540"/>
    </ligand>
</feature>
<evidence type="ECO:0000256" key="1">
    <source>
        <dbReference type="ARBA" id="ARBA00004701"/>
    </source>
</evidence>
<dbReference type="EMBL" id="DTBH01000021">
    <property type="protein sequence ID" value="HGQ76480.1"/>
    <property type="molecule type" value="Genomic_DNA"/>
</dbReference>
<organism evidence="12">
    <name type="scientific">Fervidobacterium pennivorans</name>
    <dbReference type="NCBI Taxonomy" id="93466"/>
    <lineage>
        <taxon>Bacteria</taxon>
        <taxon>Thermotogati</taxon>
        <taxon>Thermotogota</taxon>
        <taxon>Thermotogae</taxon>
        <taxon>Thermotogales</taxon>
        <taxon>Fervidobacteriaceae</taxon>
        <taxon>Fervidobacterium</taxon>
    </lineage>
</organism>
<dbReference type="NCBIfam" id="TIGR03026">
    <property type="entry name" value="NDP-sugDHase"/>
    <property type="match status" value="1"/>
</dbReference>
<accession>A0A7V4CLJ5</accession>
<proteinExistence type="inferred from homology"/>
<evidence type="ECO:0000256" key="4">
    <source>
        <dbReference type="ARBA" id="ARBA00023002"/>
    </source>
</evidence>
<dbReference type="InterPro" id="IPR036291">
    <property type="entry name" value="NAD(P)-bd_dom_sf"/>
</dbReference>
<comment type="catalytic activity">
    <reaction evidence="6 7">
        <text>UDP-alpha-D-glucose + 2 NAD(+) + H2O = UDP-alpha-D-glucuronate + 2 NADH + 3 H(+)</text>
        <dbReference type="Rhea" id="RHEA:23596"/>
        <dbReference type="ChEBI" id="CHEBI:15377"/>
        <dbReference type="ChEBI" id="CHEBI:15378"/>
        <dbReference type="ChEBI" id="CHEBI:57540"/>
        <dbReference type="ChEBI" id="CHEBI:57945"/>
        <dbReference type="ChEBI" id="CHEBI:58052"/>
        <dbReference type="ChEBI" id="CHEBI:58885"/>
        <dbReference type="EC" id="1.1.1.22"/>
    </reaction>
</comment>
<feature type="binding site" evidence="9">
    <location>
        <position position="197"/>
    </location>
    <ligand>
        <name>substrate</name>
    </ligand>
</feature>
<dbReference type="PANTHER" id="PTHR43750">
    <property type="entry name" value="UDP-GLUCOSE 6-DEHYDROGENASE TUAD"/>
    <property type="match status" value="1"/>
</dbReference>
<dbReference type="InterPro" id="IPR001732">
    <property type="entry name" value="UDP-Glc/GDP-Man_DH_N"/>
</dbReference>
<feature type="binding site" evidence="10">
    <location>
        <position position="34"/>
    </location>
    <ligand>
        <name>NAD(+)</name>
        <dbReference type="ChEBI" id="CHEBI:57540"/>
    </ligand>
</feature>
<dbReference type="EC" id="1.1.1.22" evidence="3 7"/>
<evidence type="ECO:0000256" key="6">
    <source>
        <dbReference type="ARBA" id="ARBA00047473"/>
    </source>
</evidence>
<keyword evidence="4 7" id="KW-0560">Oxidoreductase</keyword>
<feature type="binding site" evidence="10">
    <location>
        <position position="29"/>
    </location>
    <ligand>
        <name>NAD(+)</name>
        <dbReference type="ChEBI" id="CHEBI:57540"/>
    </ligand>
</feature>
<comment type="pathway">
    <text evidence="1">Nucleotide-sugar biosynthesis; UDP-alpha-D-glucuronate biosynthesis; UDP-alpha-D-glucuronate from UDP-alpha-D-glucose: step 1/1.</text>
</comment>
<dbReference type="InterPro" id="IPR017476">
    <property type="entry name" value="UDP-Glc/GDP-Man"/>
</dbReference>
<feature type="binding site" evidence="9">
    <location>
        <position position="309"/>
    </location>
    <ligand>
        <name>substrate</name>
    </ligand>
</feature>
<name>A0A7V4CLJ5_FERPE</name>
<dbReference type="InterPro" id="IPR013328">
    <property type="entry name" value="6PGD_dom2"/>
</dbReference>
<dbReference type="InterPro" id="IPR014026">
    <property type="entry name" value="UDP-Glc/GDP-Man_DH_dimer"/>
</dbReference>
<feature type="binding site" evidence="10">
    <location>
        <position position="145"/>
    </location>
    <ligand>
        <name>NAD(+)</name>
        <dbReference type="ChEBI" id="CHEBI:57540"/>
    </ligand>
</feature>
<evidence type="ECO:0000313" key="12">
    <source>
        <dbReference type="EMBL" id="HGQ76480.1"/>
    </source>
</evidence>
<evidence type="ECO:0000256" key="3">
    <source>
        <dbReference type="ARBA" id="ARBA00012954"/>
    </source>
</evidence>
<comment type="similarity">
    <text evidence="2 7">Belongs to the UDP-glucose/GDP-mannose dehydrogenase family.</text>
</comment>
<protein>
    <recommendedName>
        <fullName evidence="3 7">UDP-glucose 6-dehydrogenase</fullName>
        <ecNumber evidence="3 7">1.1.1.22</ecNumber>
    </recommendedName>
</protein>
<feature type="binding site" evidence="9">
    <location>
        <begin position="242"/>
        <end position="246"/>
    </location>
    <ligand>
        <name>substrate</name>
    </ligand>
</feature>
<dbReference type="SUPFAM" id="SSF51735">
    <property type="entry name" value="NAD(P)-binding Rossmann-fold domains"/>
    <property type="match status" value="1"/>
</dbReference>
<feature type="binding site" evidence="9">
    <location>
        <position position="395"/>
    </location>
    <ligand>
        <name>substrate</name>
    </ligand>
</feature>
<evidence type="ECO:0000256" key="2">
    <source>
        <dbReference type="ARBA" id="ARBA00006601"/>
    </source>
</evidence>
<feature type="binding site" evidence="9">
    <location>
        <begin position="142"/>
        <end position="145"/>
    </location>
    <ligand>
        <name>substrate</name>
    </ligand>
</feature>
<sequence>MKIAIAGAGYVGFSLGVMLSQYHEVVMYDINWERVKLINEKRSPIIDKDIQIYLREKKLNIRATTNPIDAFSNAKYVIVATSADFEPVLGRFDTSSIEDVVSKVLSINPEALIVIKSTIPIGYTTQLREKFNVDNIIFSPEFIREGSALYDNLYPSRIIVGEKSERALEFAELIRDATEKKNVPIFLTNSEEAEAIKLFANAYLAMRVAFFNELDTFAFENGLDAQEIIKGVCLDPRIGDQYNNPSFGYGGYCLPKDTKQLQVHFINSKVPNPLISAVIESNEKRKEYIAKKILEKNPKVVGIHRLTSKLNGDNFRKSAVMDIVKVLLAHGIKVIVYEPLIDIDKQRKIFIEGVEFVQNLGEFKKRSEIIIANRISEELHDVLDKVFSRDIFHRD</sequence>
<evidence type="ECO:0000256" key="10">
    <source>
        <dbReference type="PIRSR" id="PIRSR500134-3"/>
    </source>
</evidence>
<dbReference type="GO" id="GO:0003979">
    <property type="term" value="F:UDP-glucose 6-dehydrogenase activity"/>
    <property type="evidence" value="ECO:0007669"/>
    <property type="project" value="UniProtKB-EC"/>
</dbReference>
<dbReference type="PIRSF" id="PIRSF000124">
    <property type="entry name" value="UDPglc_GDPman_dh"/>
    <property type="match status" value="1"/>
</dbReference>
<evidence type="ECO:0000256" key="5">
    <source>
        <dbReference type="ARBA" id="ARBA00023027"/>
    </source>
</evidence>
<dbReference type="GO" id="GO:0000271">
    <property type="term" value="P:polysaccharide biosynthetic process"/>
    <property type="evidence" value="ECO:0007669"/>
    <property type="project" value="InterPro"/>
</dbReference>
<dbReference type="Gene3D" id="1.10.1040.10">
    <property type="entry name" value="N-(1-d-carboxylethyl)-l-norvaline Dehydrogenase, domain 2"/>
    <property type="match status" value="1"/>
</dbReference>
<dbReference type="InterPro" id="IPR008927">
    <property type="entry name" value="6-PGluconate_DH-like_C_sf"/>
</dbReference>
<evidence type="ECO:0000256" key="9">
    <source>
        <dbReference type="PIRSR" id="PIRSR500134-2"/>
    </source>
</evidence>
<dbReference type="GO" id="GO:0051287">
    <property type="term" value="F:NAD binding"/>
    <property type="evidence" value="ECO:0007669"/>
    <property type="project" value="InterPro"/>
</dbReference>
<dbReference type="AlphaFoldDB" id="A0A7V4CLJ5"/>
<dbReference type="InterPro" id="IPR036220">
    <property type="entry name" value="UDP-Glc/GDP-Man_DH_C_sf"/>
</dbReference>
<keyword evidence="5 7" id="KW-0520">NAD</keyword>
<feature type="binding site" evidence="9">
    <location>
        <position position="250"/>
    </location>
    <ligand>
        <name>substrate</name>
    </ligand>
</feature>
<dbReference type="GO" id="GO:0006065">
    <property type="term" value="P:UDP-glucuronate biosynthetic process"/>
    <property type="evidence" value="ECO:0007669"/>
    <property type="project" value="UniProtKB-UniPathway"/>
</dbReference>
<dbReference type="InterPro" id="IPR028357">
    <property type="entry name" value="UDPglc_DH_bac"/>
</dbReference>
<dbReference type="SUPFAM" id="SSF48179">
    <property type="entry name" value="6-phosphogluconate dehydrogenase C-terminal domain-like"/>
    <property type="match status" value="1"/>
</dbReference>
<dbReference type="Pfam" id="PF03721">
    <property type="entry name" value="UDPG_MGDP_dh_N"/>
    <property type="match status" value="1"/>
</dbReference>
<reference evidence="12" key="1">
    <citation type="journal article" date="2020" name="mSystems">
        <title>Genome- and Community-Level Interaction Insights into Carbon Utilization and Element Cycling Functions of Hydrothermarchaeota in Hydrothermal Sediment.</title>
        <authorList>
            <person name="Zhou Z."/>
            <person name="Liu Y."/>
            <person name="Xu W."/>
            <person name="Pan J."/>
            <person name="Luo Z.H."/>
            <person name="Li M."/>
        </authorList>
    </citation>
    <scope>NUCLEOTIDE SEQUENCE [LARGE SCALE GENOMIC DNA]</scope>
    <source>
        <strain evidence="12">SpSt-640</strain>
    </source>
</reference>
<dbReference type="Pfam" id="PF03720">
    <property type="entry name" value="UDPG_MGDP_dh_C"/>
    <property type="match status" value="1"/>
</dbReference>
<feature type="binding site" evidence="10">
    <location>
        <position position="256"/>
    </location>
    <ligand>
        <name>NAD(+)</name>
        <dbReference type="ChEBI" id="CHEBI:57540"/>
    </ligand>
</feature>
<feature type="active site" description="Nucleophile" evidence="8">
    <location>
        <position position="253"/>
    </location>
</feature>
<dbReference type="Gene3D" id="3.40.50.720">
    <property type="entry name" value="NAD(P)-binding Rossmann-like Domain"/>
    <property type="match status" value="2"/>
</dbReference>
<dbReference type="PANTHER" id="PTHR43750:SF2">
    <property type="entry name" value="UDP-GLUCOSE 6-DEHYDROGENASE"/>
    <property type="match status" value="1"/>
</dbReference>
<evidence type="ECO:0000256" key="7">
    <source>
        <dbReference type="PIRNR" id="PIRNR000124"/>
    </source>
</evidence>
<dbReference type="SUPFAM" id="SSF52413">
    <property type="entry name" value="UDP-glucose/GDP-mannose dehydrogenase C-terminal domain"/>
    <property type="match status" value="1"/>
</dbReference>
<comment type="caution">
    <text evidence="12">The sequence shown here is derived from an EMBL/GenBank/DDBJ whole genome shotgun (WGS) entry which is preliminary data.</text>
</comment>
<feature type="domain" description="UDP-glucose/GDP-mannose dehydrogenase C-terminal" evidence="11">
    <location>
        <begin position="302"/>
        <end position="394"/>
    </location>
</feature>
<gene>
    <name evidence="12" type="ORF">ENU12_00820</name>
</gene>
<dbReference type="InterPro" id="IPR014027">
    <property type="entry name" value="UDP-Glc/GDP-Man_DH_C"/>
</dbReference>
<feature type="binding site" evidence="10">
    <location>
        <position position="118"/>
    </location>
    <ligand>
        <name>NAD(+)</name>
        <dbReference type="ChEBI" id="CHEBI:57540"/>
    </ligand>
</feature>
<dbReference type="Pfam" id="PF00984">
    <property type="entry name" value="UDPG_MGDP_dh"/>
    <property type="match status" value="1"/>
</dbReference>
<evidence type="ECO:0000256" key="8">
    <source>
        <dbReference type="PIRSR" id="PIRSR500134-1"/>
    </source>
</evidence>
<dbReference type="SMART" id="SM00984">
    <property type="entry name" value="UDPG_MGDP_dh_C"/>
    <property type="match status" value="1"/>
</dbReference>
<evidence type="ECO:0000259" key="11">
    <source>
        <dbReference type="SMART" id="SM00984"/>
    </source>
</evidence>
<dbReference type="UniPathway" id="UPA00038">
    <property type="reaction ID" value="UER00491"/>
</dbReference>
<dbReference type="PIRSF" id="PIRSF500134">
    <property type="entry name" value="UDPglc_DH_bac"/>
    <property type="match status" value="1"/>
</dbReference>